<sequence length="71" mass="8040">MSDYKYSVKNTTKIEREKLRNVALSYSTLDAAEPSDDTMKLVEEYVAGNMEISDALETVIEKYRAMGLKNA</sequence>
<name>A0ABV0ERW5_9ENTE</name>
<evidence type="ECO:0008006" key="3">
    <source>
        <dbReference type="Google" id="ProtNLM"/>
    </source>
</evidence>
<evidence type="ECO:0000313" key="2">
    <source>
        <dbReference type="Proteomes" id="UP000664357"/>
    </source>
</evidence>
<accession>A0ABV0ERW5</accession>
<keyword evidence="2" id="KW-1185">Reference proteome</keyword>
<dbReference type="EMBL" id="JAFREL020000003">
    <property type="protein sequence ID" value="MEO1771375.1"/>
    <property type="molecule type" value="Genomic_DNA"/>
</dbReference>
<gene>
    <name evidence="1" type="ORF">JZO67_003355</name>
</gene>
<protein>
    <recommendedName>
        <fullName evidence="3">Antitoxin VbhA domain-containing protein</fullName>
    </recommendedName>
</protein>
<evidence type="ECO:0000313" key="1">
    <source>
        <dbReference type="EMBL" id="MEO1771375.1"/>
    </source>
</evidence>
<reference evidence="1 2" key="1">
    <citation type="submission" date="2021-03" db="EMBL/GenBank/DDBJ databases">
        <authorList>
            <person name="Gilmore M.S."/>
            <person name="Schwartzman J."/>
            <person name="Van Tyne D."/>
            <person name="Martin M."/>
            <person name="Earl A.M."/>
            <person name="Manson A.L."/>
            <person name="Straub T."/>
            <person name="Salamzade R."/>
            <person name="Saavedra J."/>
            <person name="Lebreton F."/>
            <person name="Prichula J."/>
            <person name="Schaufler K."/>
            <person name="Gaca A."/>
            <person name="Sgardioli B."/>
            <person name="Wagenaar J."/>
            <person name="Strong T."/>
        </authorList>
    </citation>
    <scope>NUCLEOTIDE SEQUENCE [LARGE SCALE GENOMIC DNA]</scope>
    <source>
        <strain evidence="1 2">665A</strain>
    </source>
</reference>
<dbReference type="Gene3D" id="1.10.8.1050">
    <property type="entry name" value="Antitoxin VbhA-like"/>
    <property type="match status" value="1"/>
</dbReference>
<dbReference type="Proteomes" id="UP000664357">
    <property type="component" value="Unassembled WGS sequence"/>
</dbReference>
<proteinExistence type="predicted"/>
<comment type="caution">
    <text evidence="1">The sequence shown here is derived from an EMBL/GenBank/DDBJ whole genome shotgun (WGS) entry which is preliminary data.</text>
</comment>
<dbReference type="InterPro" id="IPR043038">
    <property type="entry name" value="VbhA_sf"/>
</dbReference>
<organism evidence="1 2">
    <name type="scientific">Candidatus Enterococcus ferrettii</name>
    <dbReference type="NCBI Taxonomy" id="2815324"/>
    <lineage>
        <taxon>Bacteria</taxon>
        <taxon>Bacillati</taxon>
        <taxon>Bacillota</taxon>
        <taxon>Bacilli</taxon>
        <taxon>Lactobacillales</taxon>
        <taxon>Enterococcaceae</taxon>
        <taxon>Enterococcus</taxon>
    </lineage>
</organism>
<dbReference type="RefSeq" id="WP_207703553.1">
    <property type="nucleotide sequence ID" value="NZ_JAFREL020000003.1"/>
</dbReference>
<reference evidence="1 2" key="2">
    <citation type="submission" date="2024-02" db="EMBL/GenBank/DDBJ databases">
        <title>The Genome Sequence of Enterococcus sp. DIV0159.</title>
        <authorList>
            <person name="Earl A."/>
            <person name="Manson A."/>
            <person name="Gilmore M."/>
            <person name="Sanders J."/>
            <person name="Shea T."/>
            <person name="Howe W."/>
            <person name="Livny J."/>
            <person name="Cuomo C."/>
            <person name="Neafsey D."/>
            <person name="Birren B."/>
        </authorList>
    </citation>
    <scope>NUCLEOTIDE SEQUENCE [LARGE SCALE GENOMIC DNA]</scope>
    <source>
        <strain evidence="1 2">665A</strain>
    </source>
</reference>